<dbReference type="EMBL" id="JN797796">
    <property type="protein sequence ID" value="AEW47323.1"/>
    <property type="molecule type" value="Genomic_DNA"/>
</dbReference>
<evidence type="ECO:0000313" key="1">
    <source>
        <dbReference type="EMBL" id="AEW47323.1"/>
    </source>
</evidence>
<sequence length="106" mass="12771">MYLVFAYDDYYPSGGMDDLKLHTRDFNEVADFINKHLEEFVHNQMEDDSDACYDKHEAKTVDGNFYEHVQVYDTHTGELFKVKYEYHKSDWSLVTQQHKHFQPVKR</sequence>
<gene>
    <name evidence="1" type="ORF">B5S_0089</name>
</gene>
<evidence type="ECO:0000313" key="2">
    <source>
        <dbReference type="Proteomes" id="UP000006291"/>
    </source>
</evidence>
<dbReference type="Proteomes" id="UP000006291">
    <property type="component" value="Segment"/>
</dbReference>
<organism evidence="1 2">
    <name type="scientific">Bacillus phage B5S</name>
    <dbReference type="NCBI Taxonomy" id="1126949"/>
    <lineage>
        <taxon>Viruses</taxon>
        <taxon>Duplodnaviria</taxon>
        <taxon>Heunggongvirae</taxon>
        <taxon>Uroviricota</taxon>
        <taxon>Caudoviricetes</taxon>
        <taxon>Herelleviridae</taxon>
        <taxon>Bastillevirinae</taxon>
        <taxon>Bequatrovirus</taxon>
        <taxon>Bequatrovirus B4</taxon>
    </lineage>
</organism>
<accession>J9PQH3</accession>
<name>J9PQH3_9CAUD</name>
<reference evidence="1 2" key="1">
    <citation type="submission" date="2011-09" db="EMBL/GenBank/DDBJ databases">
        <title>Complete Genome Sequence of Bacillus cereus Bacteriophage B5S.</title>
        <authorList>
            <person name="Lee J.-H."/>
            <person name="Shin H."/>
            <person name="Son B."/>
            <person name="Ryu S."/>
        </authorList>
    </citation>
    <scope>NUCLEOTIDE SEQUENCE [LARGE SCALE GENOMIC DNA]</scope>
</reference>
<protein>
    <submittedName>
        <fullName evidence="1">Uncharacterized protein</fullName>
    </submittedName>
</protein>
<proteinExistence type="predicted"/>